<name>A0A875S5L4_EENNA</name>
<sequence>MLAPPFLELSHSTIAMLQHQQNTNTTNNLDKTPVIDLDNVLTLWTTLANSAEFIRNGRRLENISWRVVNRSLLLDQSFNYNEFSTLLNISTSDSTGNGQPLTQRNLQRMERRRNQRQPTKNGIFYIKDSPSPDACSVEPSQLVNQKIKMNGQQRIQEMTDRPSDLVHPSQRTSLFSRVHPPEEPLVANHTLKPKQGPSDDLQMRHLYQQQLKYNGGNPHSPKSDTQQSQISLFATAKRPQAEKIMFSPSDDSSDGSDWSSMSDDSDFDVDNDEEGITDGRSRHHDGSLLFQKKEVGPSHLDSTPSTESLSSPQNGLRKSLLSGLFLNGKRANAPALSTPINQRQQRQIQQQRQQQPREQQQPQHLSSPKLLYSNGSPDSNHPTVRHVNSSDLSNVPKRATASKITVTTIVSKFSPPNNPRDLLRRHASSSSVVPVAPVATVTSVASVAPVAPVAPISSVSPVTPAAHTKSAVSLAAFFFNNRRPHVPAHGDVSSHVAPNSAADLNLDSGHYDRFHQSNAPPTATTLLPTALATHMFLPTMSLRQQARAKYGEPNWIRHRQERQRLLHDREYSFDGNEDSEYSSSVRTNTSSIDIPGSVLRTHLRVPSEKHSLNDQSLPSQRRQPRQASPHSERPMLGKCSSSSASRMSPKSTRIEMLSKELPLRLMDSINNENKLLFSKTSKEEGRLLTRLKRVNNGNETVYDSDLDGRENAPVDKKTSNSDEKDERNKGEDNDDDCNAENESNIIADGIMGNKLKLFHVRERNRQNRVGSPLLFNEDGFVNDQLVTSVLEHTDGNHDNNNNKMKNEWDDDNLNYHARGW</sequence>
<feature type="domain" description="Nitrogen regulatory protein areA GATA-like" evidence="2">
    <location>
        <begin position="43"/>
        <end position="70"/>
    </location>
</feature>
<feature type="compositionally biased region" description="Polar residues" evidence="1">
    <location>
        <begin position="300"/>
        <end position="315"/>
    </location>
</feature>
<dbReference type="GO" id="GO:0005737">
    <property type="term" value="C:cytoplasm"/>
    <property type="evidence" value="ECO:0007669"/>
    <property type="project" value="TreeGrafter"/>
</dbReference>
<feature type="compositionally biased region" description="Low complexity" evidence="1">
    <location>
        <begin position="640"/>
        <end position="651"/>
    </location>
</feature>
<organism evidence="3 4">
    <name type="scientific">Eeniella nana</name>
    <name type="common">Yeast</name>
    <name type="synonym">Brettanomyces nanus</name>
    <dbReference type="NCBI Taxonomy" id="13502"/>
    <lineage>
        <taxon>Eukaryota</taxon>
        <taxon>Fungi</taxon>
        <taxon>Dikarya</taxon>
        <taxon>Ascomycota</taxon>
        <taxon>Saccharomycotina</taxon>
        <taxon>Pichiomycetes</taxon>
        <taxon>Pichiales</taxon>
        <taxon>Pichiaceae</taxon>
        <taxon>Brettanomyces</taxon>
    </lineage>
</organism>
<feature type="region of interest" description="Disordered" evidence="1">
    <location>
        <begin position="568"/>
        <end position="652"/>
    </location>
</feature>
<feature type="region of interest" description="Disordered" evidence="1">
    <location>
        <begin position="238"/>
        <end position="315"/>
    </location>
</feature>
<feature type="compositionally biased region" description="Polar residues" evidence="1">
    <location>
        <begin position="373"/>
        <end position="393"/>
    </location>
</feature>
<dbReference type="GO" id="GO:0006808">
    <property type="term" value="P:regulation of nitrogen utilization"/>
    <property type="evidence" value="ECO:0007669"/>
    <property type="project" value="TreeGrafter"/>
</dbReference>
<dbReference type="AlphaFoldDB" id="A0A875S5L4"/>
<feature type="compositionally biased region" description="Acidic residues" evidence="1">
    <location>
        <begin position="263"/>
        <end position="276"/>
    </location>
</feature>
<feature type="compositionally biased region" description="Low complexity" evidence="1">
    <location>
        <begin position="247"/>
        <end position="262"/>
    </location>
</feature>
<dbReference type="GO" id="GO:0031930">
    <property type="term" value="P:mitochondria-nucleus signaling pathway"/>
    <property type="evidence" value="ECO:0007669"/>
    <property type="project" value="TreeGrafter"/>
</dbReference>
<evidence type="ECO:0000256" key="1">
    <source>
        <dbReference type="SAM" id="MobiDB-lite"/>
    </source>
</evidence>
<accession>A0A875S5L4</accession>
<dbReference type="EMBL" id="CP064814">
    <property type="protein sequence ID" value="QPG75645.1"/>
    <property type="molecule type" value="Genomic_DNA"/>
</dbReference>
<dbReference type="InterPro" id="IPR053043">
    <property type="entry name" value="Ras-cAMP_regulatory"/>
</dbReference>
<feature type="compositionally biased region" description="Low complexity" evidence="1">
    <location>
        <begin position="342"/>
        <end position="363"/>
    </location>
</feature>
<feature type="region of interest" description="Disordered" evidence="1">
    <location>
        <begin position="109"/>
        <end position="137"/>
    </location>
</feature>
<feature type="region of interest" description="Disordered" evidence="1">
    <location>
        <begin position="338"/>
        <end position="399"/>
    </location>
</feature>
<dbReference type="OrthoDB" id="5054775at2759"/>
<evidence type="ECO:0000313" key="4">
    <source>
        <dbReference type="Proteomes" id="UP000662931"/>
    </source>
</evidence>
<keyword evidence="4" id="KW-1185">Reference proteome</keyword>
<dbReference type="PANTHER" id="PTHR28014:SF1">
    <property type="entry name" value="NEGATIVE REGULATOR OF RAS-CAMP PATHWAY"/>
    <property type="match status" value="1"/>
</dbReference>
<gene>
    <name evidence="3" type="ORF">FOA43_003002</name>
</gene>
<feature type="region of interest" description="Disordered" evidence="1">
    <location>
        <begin position="174"/>
        <end position="199"/>
    </location>
</feature>
<dbReference type="PANTHER" id="PTHR28014">
    <property type="entry name" value="NEGATIVE REGULATOR OF RAS-CAMP PATHWAY"/>
    <property type="match status" value="1"/>
</dbReference>
<feature type="compositionally biased region" description="Basic and acidic residues" evidence="1">
    <location>
        <begin position="706"/>
        <end position="731"/>
    </location>
</feature>
<dbReference type="Proteomes" id="UP000662931">
    <property type="component" value="Chromosome 3"/>
</dbReference>
<dbReference type="GO" id="GO:0000122">
    <property type="term" value="P:negative regulation of transcription by RNA polymerase II"/>
    <property type="evidence" value="ECO:0007669"/>
    <property type="project" value="TreeGrafter"/>
</dbReference>
<dbReference type="GeneID" id="62196403"/>
<feature type="compositionally biased region" description="Polar residues" evidence="1">
    <location>
        <begin position="581"/>
        <end position="592"/>
    </location>
</feature>
<feature type="compositionally biased region" description="Low complexity" evidence="1">
    <location>
        <begin position="615"/>
        <end position="629"/>
    </location>
</feature>
<evidence type="ECO:0000313" key="3">
    <source>
        <dbReference type="EMBL" id="QPG75645.1"/>
    </source>
</evidence>
<protein>
    <recommendedName>
        <fullName evidence="2">Nitrogen regulatory protein areA GATA-like domain-containing protein</fullName>
    </recommendedName>
</protein>
<dbReference type="Pfam" id="PF08550">
    <property type="entry name" value="GATA_AreA"/>
    <property type="match status" value="1"/>
</dbReference>
<evidence type="ECO:0000259" key="2">
    <source>
        <dbReference type="Pfam" id="PF08550"/>
    </source>
</evidence>
<feature type="compositionally biased region" description="Basic and acidic residues" evidence="1">
    <location>
        <begin position="277"/>
        <end position="296"/>
    </location>
</feature>
<dbReference type="InterPro" id="IPR013860">
    <property type="entry name" value="AreA_GATA"/>
</dbReference>
<reference evidence="3" key="1">
    <citation type="submission" date="2020-10" db="EMBL/GenBank/DDBJ databases">
        <authorList>
            <person name="Roach M.J.R."/>
        </authorList>
    </citation>
    <scope>NUCLEOTIDE SEQUENCE</scope>
    <source>
        <strain evidence="3">CBS 1945</strain>
    </source>
</reference>
<proteinExistence type="predicted"/>
<feature type="region of interest" description="Disordered" evidence="1">
    <location>
        <begin position="698"/>
        <end position="740"/>
    </location>
</feature>
<dbReference type="KEGG" id="bnn:FOA43_003002"/>
<dbReference type="RefSeq" id="XP_038779210.1">
    <property type="nucleotide sequence ID" value="XM_038923282.1"/>
</dbReference>